<evidence type="ECO:0000313" key="2">
    <source>
        <dbReference type="EMBL" id="CAB5208768.1"/>
    </source>
</evidence>
<proteinExistence type="predicted"/>
<dbReference type="EMBL" id="LR798231">
    <property type="protein sequence ID" value="CAB5208768.1"/>
    <property type="molecule type" value="Genomic_DNA"/>
</dbReference>
<evidence type="ECO:0000313" key="1">
    <source>
        <dbReference type="EMBL" id="CAB4124629.1"/>
    </source>
</evidence>
<gene>
    <name evidence="2" type="ORF">UFOVP181_157</name>
    <name evidence="1" type="ORF">UFOVP57_5</name>
</gene>
<protein>
    <submittedName>
        <fullName evidence="1">Uncharacterized protein</fullName>
    </submittedName>
</protein>
<accession>A0A6J5KXG7</accession>
<name>A0A6J5KXG7_9CAUD</name>
<organism evidence="1">
    <name type="scientific">uncultured Caudovirales phage</name>
    <dbReference type="NCBI Taxonomy" id="2100421"/>
    <lineage>
        <taxon>Viruses</taxon>
        <taxon>Duplodnaviria</taxon>
        <taxon>Heunggongvirae</taxon>
        <taxon>Uroviricota</taxon>
        <taxon>Caudoviricetes</taxon>
        <taxon>Peduoviridae</taxon>
        <taxon>Maltschvirus</taxon>
        <taxon>Maltschvirus maltsch</taxon>
    </lineage>
</organism>
<reference evidence="1" key="1">
    <citation type="submission" date="2020-04" db="EMBL/GenBank/DDBJ databases">
        <authorList>
            <person name="Chiriac C."/>
            <person name="Salcher M."/>
            <person name="Ghai R."/>
            <person name="Kavagutti S V."/>
        </authorList>
    </citation>
    <scope>NUCLEOTIDE SEQUENCE</scope>
</reference>
<dbReference type="EMBL" id="LR796187">
    <property type="protein sequence ID" value="CAB4124629.1"/>
    <property type="molecule type" value="Genomic_DNA"/>
</dbReference>
<sequence length="102" mass="11631">MKMYICIKEGTAPGMAMNAAAHAALMCHLEFCEDPDYEYWLEKSFKKVTCAVTPAEFSLLKGIDKQVIVTESRMDNAELAIVLCPRADKEWPEFVNLLKLWK</sequence>